<evidence type="ECO:0000313" key="1">
    <source>
        <dbReference type="EMBL" id="KFN03910.1"/>
    </source>
</evidence>
<accession>A0A090Z155</accession>
<keyword evidence="4" id="KW-1185">Reference proteome</keyword>
<evidence type="ECO:0000313" key="4">
    <source>
        <dbReference type="Proteomes" id="UP000264294"/>
    </source>
</evidence>
<reference evidence="2 4" key="2">
    <citation type="submission" date="2018-08" db="EMBL/GenBank/DDBJ databases">
        <title>Bacillus clarus sp. nov. strain PS00077A.</title>
        <authorList>
            <person name="Mendez Acevedo M."/>
            <person name="Carroll L."/>
            <person name="Mukherjee M."/>
            <person name="Wiedmann M."/>
            <person name="Kovac J."/>
        </authorList>
    </citation>
    <scope>NUCLEOTIDE SEQUENCE [LARGE SCALE GENOMIC DNA]</scope>
    <source>
        <strain evidence="2 4">PS00077A</strain>
    </source>
</reference>
<proteinExistence type="predicted"/>
<dbReference type="Proteomes" id="UP000029389">
    <property type="component" value="Unassembled WGS sequence"/>
</dbReference>
<dbReference type="EMBL" id="JMQC01000008">
    <property type="protein sequence ID" value="KFN03910.1"/>
    <property type="molecule type" value="Genomic_DNA"/>
</dbReference>
<name>A0A090Z155_9BACI</name>
<dbReference type="Proteomes" id="UP000264294">
    <property type="component" value="Unassembled WGS sequence"/>
</dbReference>
<protein>
    <submittedName>
        <fullName evidence="1">Uncharacterized protein</fullName>
    </submittedName>
</protein>
<reference evidence="1 3" key="1">
    <citation type="submission" date="2014-04" db="EMBL/GenBank/DDBJ databases">
        <authorList>
            <person name="Bishop-Lilly K.A."/>
            <person name="Broomall S.M."/>
            <person name="Chain P.S."/>
            <person name="Chertkov O."/>
            <person name="Coyne S.R."/>
            <person name="Daligault H.E."/>
            <person name="Davenport K.W."/>
            <person name="Erkkila T."/>
            <person name="Frey K.G."/>
            <person name="Gibbons H.S."/>
            <person name="Gu W."/>
            <person name="Jaissle J."/>
            <person name="Johnson S.L."/>
            <person name="Koroleva G.I."/>
            <person name="Ladner J.T."/>
            <person name="Lo C.-C."/>
            <person name="Minogue T.D."/>
            <person name="Munk C."/>
            <person name="Palacios G.F."/>
            <person name="Redden C.L."/>
            <person name="Rosenzweig C.N."/>
            <person name="Scholz M.B."/>
            <person name="Teshima H."/>
            <person name="Xu Y."/>
        </authorList>
    </citation>
    <scope>NUCLEOTIDE SEQUENCE [LARGE SCALE GENOMIC DNA]</scope>
    <source>
        <strain evidence="1 3">BHP</strain>
    </source>
</reference>
<sequence>MKIKINTDHYEEFRDYGYLIIDGVKYKQHDELSSDMDDDGRRELYVLKRETDGKFFMFDIYYVRYGYEDYGFDKHCQSNDIQEVEEDQVTITKWISVKEDVND</sequence>
<dbReference type="EMBL" id="QVOD01000014">
    <property type="protein sequence ID" value="RFT66494.1"/>
    <property type="molecule type" value="Genomic_DNA"/>
</dbReference>
<dbReference type="PATRIC" id="fig|1405.8.peg.557"/>
<gene>
    <name evidence="2" type="ORF">D0U04_13680</name>
    <name evidence="1" type="ORF">DJ93_385</name>
</gene>
<evidence type="ECO:0000313" key="3">
    <source>
        <dbReference type="Proteomes" id="UP000029389"/>
    </source>
</evidence>
<comment type="caution">
    <text evidence="1">The sequence shown here is derived from an EMBL/GenBank/DDBJ whole genome shotgun (WGS) entry which is preliminary data.</text>
</comment>
<dbReference type="AlphaFoldDB" id="A0A090Z155"/>
<dbReference type="RefSeq" id="WP_042979061.1">
    <property type="nucleotide sequence ID" value="NZ_JMQC01000008.1"/>
</dbReference>
<organism evidence="1 3">
    <name type="scientific">Bacillus clarus</name>
    <dbReference type="NCBI Taxonomy" id="2338372"/>
    <lineage>
        <taxon>Bacteria</taxon>
        <taxon>Bacillati</taxon>
        <taxon>Bacillota</taxon>
        <taxon>Bacilli</taxon>
        <taxon>Bacillales</taxon>
        <taxon>Bacillaceae</taxon>
        <taxon>Bacillus</taxon>
        <taxon>Bacillus cereus group</taxon>
    </lineage>
</organism>
<evidence type="ECO:0000313" key="2">
    <source>
        <dbReference type="EMBL" id="RFT66494.1"/>
    </source>
</evidence>